<dbReference type="Pfam" id="PF13597">
    <property type="entry name" value="NRDD"/>
    <property type="match status" value="1"/>
</dbReference>
<dbReference type="CDD" id="cd00081">
    <property type="entry name" value="Hint"/>
    <property type="match status" value="1"/>
</dbReference>
<dbReference type="SUPFAM" id="SSF51998">
    <property type="entry name" value="PFL-like glycyl radical enzymes"/>
    <property type="match status" value="1"/>
</dbReference>
<dbReference type="PANTHER" id="PTHR21075">
    <property type="entry name" value="ANAEROBIC RIBONUCLEOSIDE-TRIPHOSPHATE REDUCTASE"/>
    <property type="match status" value="1"/>
</dbReference>
<dbReference type="PROSITE" id="PS50817">
    <property type="entry name" value="INTEIN_N_TER"/>
    <property type="match status" value="1"/>
</dbReference>
<dbReference type="NCBIfam" id="TIGR01443">
    <property type="entry name" value="intein_Cterm"/>
    <property type="match status" value="1"/>
</dbReference>
<dbReference type="Gene3D" id="3.20.70.20">
    <property type="match status" value="1"/>
</dbReference>
<evidence type="ECO:0000259" key="1">
    <source>
        <dbReference type="SMART" id="SM00306"/>
    </source>
</evidence>
<keyword evidence="3" id="KW-1185">Reference proteome</keyword>
<accession>A0A176S276</accession>
<dbReference type="SUPFAM" id="SSF51294">
    <property type="entry name" value="Hedgehog/intein (Hint) domain"/>
    <property type="match status" value="1"/>
</dbReference>
<dbReference type="Gene3D" id="2.170.16.10">
    <property type="entry name" value="Hedgehog/Intein (Hint) domain"/>
    <property type="match status" value="1"/>
</dbReference>
<dbReference type="GO" id="GO:0031250">
    <property type="term" value="C:anaerobic ribonucleoside-triphosphate reductase complex"/>
    <property type="evidence" value="ECO:0007669"/>
    <property type="project" value="TreeGrafter"/>
</dbReference>
<dbReference type="AlphaFoldDB" id="A0A176S276"/>
<dbReference type="SMART" id="SM00306">
    <property type="entry name" value="HintN"/>
    <property type="match status" value="1"/>
</dbReference>
<dbReference type="InterPro" id="IPR030934">
    <property type="entry name" value="Intein_C"/>
</dbReference>
<dbReference type="Proteomes" id="UP000076962">
    <property type="component" value="Unassembled WGS sequence"/>
</dbReference>
<evidence type="ECO:0000313" key="3">
    <source>
        <dbReference type="Proteomes" id="UP000076962"/>
    </source>
</evidence>
<dbReference type="EMBL" id="LUTY01001136">
    <property type="protein sequence ID" value="OAD22153.1"/>
    <property type="molecule type" value="Genomic_DNA"/>
</dbReference>
<dbReference type="InterPro" id="IPR003587">
    <property type="entry name" value="Hint_dom_N"/>
</dbReference>
<feature type="domain" description="Hint" evidence="1">
    <location>
        <begin position="39"/>
        <end position="157"/>
    </location>
</feature>
<dbReference type="InterPro" id="IPR006141">
    <property type="entry name" value="Intein_N"/>
</dbReference>
<protein>
    <submittedName>
        <fullName evidence="2">Anaerobic ribonucleoside triphosphate reductase</fullName>
    </submittedName>
</protein>
<dbReference type="PROSITE" id="PS50818">
    <property type="entry name" value="INTEIN_C_TER"/>
    <property type="match status" value="1"/>
</dbReference>
<organism evidence="2 3">
    <name type="scientific">Candidatus Thiomargarita nelsonii</name>
    <dbReference type="NCBI Taxonomy" id="1003181"/>
    <lineage>
        <taxon>Bacteria</taxon>
        <taxon>Pseudomonadati</taxon>
        <taxon>Pseudomonadota</taxon>
        <taxon>Gammaproteobacteria</taxon>
        <taxon>Thiotrichales</taxon>
        <taxon>Thiotrichaceae</taxon>
        <taxon>Thiomargarita</taxon>
    </lineage>
</organism>
<feature type="non-terminal residue" evidence="2">
    <location>
        <position position="1"/>
    </location>
</feature>
<name>A0A176S276_9GAMM</name>
<proteinExistence type="predicted"/>
<evidence type="ECO:0000313" key="2">
    <source>
        <dbReference type="EMBL" id="OAD22153.1"/>
    </source>
</evidence>
<dbReference type="GO" id="GO:0006260">
    <property type="term" value="P:DNA replication"/>
    <property type="evidence" value="ECO:0007669"/>
    <property type="project" value="InterPro"/>
</dbReference>
<dbReference type="PANTHER" id="PTHR21075:SF0">
    <property type="entry name" value="ANAEROBIC RIBONUCLEOSIDE-TRIPHOSPHATE REDUCTASE"/>
    <property type="match status" value="1"/>
</dbReference>
<dbReference type="GO" id="GO:0016539">
    <property type="term" value="P:intein-mediated protein splicing"/>
    <property type="evidence" value="ECO:0007669"/>
    <property type="project" value="InterPro"/>
</dbReference>
<dbReference type="GO" id="GO:0004748">
    <property type="term" value="F:ribonucleoside-diphosphate reductase activity, thioredoxin disulfide as acceptor"/>
    <property type="evidence" value="ECO:0007669"/>
    <property type="project" value="TreeGrafter"/>
</dbReference>
<feature type="non-terminal residue" evidence="2">
    <location>
        <position position="316"/>
    </location>
</feature>
<dbReference type="GO" id="GO:0009265">
    <property type="term" value="P:2'-deoxyribonucleotide biosynthetic process"/>
    <property type="evidence" value="ECO:0007669"/>
    <property type="project" value="TreeGrafter"/>
</dbReference>
<comment type="caution">
    <text evidence="2">The sequence shown here is derived from an EMBL/GenBank/DDBJ whole genome shotgun (WGS) entry which is preliminary data.</text>
</comment>
<dbReference type="InterPro" id="IPR036844">
    <property type="entry name" value="Hint_dom_sf"/>
</dbReference>
<reference evidence="2 3" key="1">
    <citation type="submission" date="2016-05" db="EMBL/GenBank/DDBJ databases">
        <title>Single-cell genome of chain-forming Candidatus Thiomargarita nelsonii and comparison to other large sulfur-oxidizing bacteria.</title>
        <authorList>
            <person name="Winkel M."/>
            <person name="Salman V."/>
            <person name="Woyke T."/>
            <person name="Schulz-Vogt H."/>
            <person name="Richter M."/>
            <person name="Flood B."/>
            <person name="Bailey J."/>
            <person name="Amann R."/>
            <person name="Mussmann M."/>
        </authorList>
    </citation>
    <scope>NUCLEOTIDE SEQUENCE [LARGE SCALE GENOMIC DNA]</scope>
    <source>
        <strain evidence="2 3">THI036</strain>
    </source>
</reference>
<sequence>DFPWESPNTDLLFNMTARYGLPYFQGFIRSDLKPNMVRSMCLLPEETILFKNNEQIIKTTIGTLFAEYKDTQLDDEWWQCKSNVSALSLNPQSGKLEWVKINKFLRITDNRLVSICSKDGKLMRLSADHLVAILTRDGIETKKASDIKMDDFVLVIKDASHVLNQENVTDDVELAWFIGLNLSNEKIEWLRNSDFAAMPVASVNIENLSQPQAFYDIELEKNHYFVHSNGNISHNCCRLQLDLRELLKRGNGLFGSVESTGSLGVVTINCARLGYLYKGDETALYQHLDTLLELGKNSLEIKRQVIQQHMDNGLFP</sequence>
<dbReference type="GO" id="GO:0008998">
    <property type="term" value="F:ribonucleoside-triphosphate reductase (thioredoxin) activity"/>
    <property type="evidence" value="ECO:0007669"/>
    <property type="project" value="InterPro"/>
</dbReference>
<gene>
    <name evidence="2" type="ORF">THIOM_002058</name>
</gene>
<dbReference type="InterPro" id="IPR012833">
    <property type="entry name" value="NrdD"/>
</dbReference>